<gene>
    <name evidence="3" type="ORF">E3N88_02805</name>
</gene>
<dbReference type="Proteomes" id="UP000326396">
    <property type="component" value="Linkage Group LG1"/>
</dbReference>
<proteinExistence type="predicted"/>
<evidence type="ECO:0000256" key="2">
    <source>
        <dbReference type="SAM" id="Phobius"/>
    </source>
</evidence>
<evidence type="ECO:0000313" key="4">
    <source>
        <dbReference type="Proteomes" id="UP000326396"/>
    </source>
</evidence>
<dbReference type="AlphaFoldDB" id="A0A5N6Q4Z1"/>
<keyword evidence="2" id="KW-1133">Transmembrane helix</keyword>
<keyword evidence="4" id="KW-1185">Reference proteome</keyword>
<reference evidence="3 4" key="1">
    <citation type="submission" date="2019-05" db="EMBL/GenBank/DDBJ databases">
        <title>Mikania micrantha, genome provides insights into the molecular mechanism of rapid growth.</title>
        <authorList>
            <person name="Liu B."/>
        </authorList>
    </citation>
    <scope>NUCLEOTIDE SEQUENCE [LARGE SCALE GENOMIC DNA]</scope>
    <source>
        <strain evidence="3">NLD-2019</strain>
        <tissue evidence="3">Leaf</tissue>
    </source>
</reference>
<accession>A0A5N6Q4Z1</accession>
<feature type="region of interest" description="Disordered" evidence="1">
    <location>
        <begin position="90"/>
        <end position="119"/>
    </location>
</feature>
<dbReference type="EMBL" id="SZYD01000001">
    <property type="protein sequence ID" value="KAD7479669.1"/>
    <property type="molecule type" value="Genomic_DNA"/>
</dbReference>
<feature type="transmembrane region" description="Helical" evidence="2">
    <location>
        <begin position="20"/>
        <end position="42"/>
    </location>
</feature>
<keyword evidence="2" id="KW-0812">Transmembrane</keyword>
<protein>
    <submittedName>
        <fullName evidence="3">Uncharacterized protein</fullName>
    </submittedName>
</protein>
<keyword evidence="2" id="KW-0472">Membrane</keyword>
<evidence type="ECO:0000256" key="1">
    <source>
        <dbReference type="SAM" id="MobiDB-lite"/>
    </source>
</evidence>
<comment type="caution">
    <text evidence="3">The sequence shown here is derived from an EMBL/GenBank/DDBJ whole genome shotgun (WGS) entry which is preliminary data.</text>
</comment>
<sequence>MLFSEKDTGRRYMDRISYPVHYGLPFFACPIFVHPCPGLLLWSGRVILPKQALEPVGVNYGLPIIGGKGLSGQNTTSYAGKATGGLDFGSVSKGTHPGSSSHLNSMLPPKGKTGSKSMDVGTEDAMLGAKGLDELNFDLPLIEDAIIGSKNDNSGPFGCEATVGALGDAFQVADGETNAVGAAAVDGF</sequence>
<name>A0A5N6Q4Z1_9ASTR</name>
<evidence type="ECO:0000313" key="3">
    <source>
        <dbReference type="EMBL" id="KAD7479669.1"/>
    </source>
</evidence>
<organism evidence="3 4">
    <name type="scientific">Mikania micrantha</name>
    <name type="common">bitter vine</name>
    <dbReference type="NCBI Taxonomy" id="192012"/>
    <lineage>
        <taxon>Eukaryota</taxon>
        <taxon>Viridiplantae</taxon>
        <taxon>Streptophyta</taxon>
        <taxon>Embryophyta</taxon>
        <taxon>Tracheophyta</taxon>
        <taxon>Spermatophyta</taxon>
        <taxon>Magnoliopsida</taxon>
        <taxon>eudicotyledons</taxon>
        <taxon>Gunneridae</taxon>
        <taxon>Pentapetalae</taxon>
        <taxon>asterids</taxon>
        <taxon>campanulids</taxon>
        <taxon>Asterales</taxon>
        <taxon>Asteraceae</taxon>
        <taxon>Asteroideae</taxon>
        <taxon>Heliantheae alliance</taxon>
        <taxon>Eupatorieae</taxon>
        <taxon>Mikania</taxon>
    </lineage>
</organism>